<proteinExistence type="predicted"/>
<dbReference type="EMBL" id="ML179339">
    <property type="protein sequence ID" value="THU90284.1"/>
    <property type="molecule type" value="Genomic_DNA"/>
</dbReference>
<gene>
    <name evidence="1" type="ORF">K435DRAFT_802115</name>
</gene>
<sequence length="202" mass="23662">MYLRGGRKAKRTPTHVELVLAYSGCPFLLVPSKLTEEIFQQAFDHFKQIQHKTKALDYAIDPTAVFLRKEGRKLELWVKGNGFLKAVVVMAGCSCKVQLLAVINYFLGKFYSELSRKTLNKKFGGLWYSSPEPKTWMKNLQNTLGSWVTYNINLQFFPSLCIVRKLIRINWYCTMHNYIFRFYTFNQVPKFEHNNPSKQNQN</sequence>
<reference evidence="1 2" key="1">
    <citation type="journal article" date="2019" name="Nat. Ecol. Evol.">
        <title>Megaphylogeny resolves global patterns of mushroom evolution.</title>
        <authorList>
            <person name="Varga T."/>
            <person name="Krizsan K."/>
            <person name="Foldi C."/>
            <person name="Dima B."/>
            <person name="Sanchez-Garcia M."/>
            <person name="Sanchez-Ramirez S."/>
            <person name="Szollosi G.J."/>
            <person name="Szarkandi J.G."/>
            <person name="Papp V."/>
            <person name="Albert L."/>
            <person name="Andreopoulos W."/>
            <person name="Angelini C."/>
            <person name="Antonin V."/>
            <person name="Barry K.W."/>
            <person name="Bougher N.L."/>
            <person name="Buchanan P."/>
            <person name="Buyck B."/>
            <person name="Bense V."/>
            <person name="Catcheside P."/>
            <person name="Chovatia M."/>
            <person name="Cooper J."/>
            <person name="Damon W."/>
            <person name="Desjardin D."/>
            <person name="Finy P."/>
            <person name="Geml J."/>
            <person name="Haridas S."/>
            <person name="Hughes K."/>
            <person name="Justo A."/>
            <person name="Karasinski D."/>
            <person name="Kautmanova I."/>
            <person name="Kiss B."/>
            <person name="Kocsube S."/>
            <person name="Kotiranta H."/>
            <person name="LaButti K.M."/>
            <person name="Lechner B.E."/>
            <person name="Liimatainen K."/>
            <person name="Lipzen A."/>
            <person name="Lukacs Z."/>
            <person name="Mihaltcheva S."/>
            <person name="Morgado L.N."/>
            <person name="Niskanen T."/>
            <person name="Noordeloos M.E."/>
            <person name="Ohm R.A."/>
            <person name="Ortiz-Santana B."/>
            <person name="Ovrebo C."/>
            <person name="Racz N."/>
            <person name="Riley R."/>
            <person name="Savchenko A."/>
            <person name="Shiryaev A."/>
            <person name="Soop K."/>
            <person name="Spirin V."/>
            <person name="Szebenyi C."/>
            <person name="Tomsovsky M."/>
            <person name="Tulloss R.E."/>
            <person name="Uehling J."/>
            <person name="Grigoriev I.V."/>
            <person name="Vagvolgyi C."/>
            <person name="Papp T."/>
            <person name="Martin F.M."/>
            <person name="Miettinen O."/>
            <person name="Hibbett D.S."/>
            <person name="Nagy L.G."/>
        </authorList>
    </citation>
    <scope>NUCLEOTIDE SEQUENCE [LARGE SCALE GENOMIC DNA]</scope>
    <source>
        <strain evidence="1 2">CBS 962.96</strain>
    </source>
</reference>
<keyword evidence="2" id="KW-1185">Reference proteome</keyword>
<dbReference type="AlphaFoldDB" id="A0A4S8LM37"/>
<evidence type="ECO:0000313" key="2">
    <source>
        <dbReference type="Proteomes" id="UP000297245"/>
    </source>
</evidence>
<evidence type="ECO:0000313" key="1">
    <source>
        <dbReference type="EMBL" id="THU90284.1"/>
    </source>
</evidence>
<protein>
    <submittedName>
        <fullName evidence="1">Uncharacterized protein</fullName>
    </submittedName>
</protein>
<accession>A0A4S8LM37</accession>
<organism evidence="1 2">
    <name type="scientific">Dendrothele bispora (strain CBS 962.96)</name>
    <dbReference type="NCBI Taxonomy" id="1314807"/>
    <lineage>
        <taxon>Eukaryota</taxon>
        <taxon>Fungi</taxon>
        <taxon>Dikarya</taxon>
        <taxon>Basidiomycota</taxon>
        <taxon>Agaricomycotina</taxon>
        <taxon>Agaricomycetes</taxon>
        <taxon>Agaricomycetidae</taxon>
        <taxon>Agaricales</taxon>
        <taxon>Agaricales incertae sedis</taxon>
        <taxon>Dendrothele</taxon>
    </lineage>
</organism>
<name>A0A4S8LM37_DENBC</name>
<dbReference type="Proteomes" id="UP000297245">
    <property type="component" value="Unassembled WGS sequence"/>
</dbReference>